<dbReference type="GO" id="GO:0004177">
    <property type="term" value="F:aminopeptidase activity"/>
    <property type="evidence" value="ECO:0007669"/>
    <property type="project" value="InterPro"/>
</dbReference>
<keyword evidence="3" id="KW-1185">Reference proteome</keyword>
<dbReference type="Pfam" id="PF26233">
    <property type="entry name" value="NicX"/>
    <property type="match status" value="1"/>
</dbReference>
<evidence type="ECO:0000256" key="1">
    <source>
        <dbReference type="ARBA" id="ARBA00022723"/>
    </source>
</evidence>
<name>A0A9E6XZ57_9ACTN</name>
<sequence>MPTDLARAVETVIHRCLAVRPGEEVVVVGDASTADISAALRDEAERAGADATLTVATARTTDGQEPSKAVAAALAAADVFIAPTAWSISHTRARKAASDAGARGATMPHVTADMLARLMAADFDLMGERSNKVADLLTGASTARITCPRGTDLTLDLTGRDAIPDDGDLTAPGAFGNLPCGEGFISPIGGDGTLYASSLAAIGLADPPARLTLRDGRLATAEGPEGERLLERLTAAGDLGTNLAELGVGTNERAGLTGNILEDEKMLGTVHVAFGASAGIGGTVSVPVHLDVLVLDATLTLDGTTVLDAGRFAL</sequence>
<evidence type="ECO:0000313" key="2">
    <source>
        <dbReference type="EMBL" id="UGS37145.1"/>
    </source>
</evidence>
<evidence type="ECO:0000313" key="3">
    <source>
        <dbReference type="Proteomes" id="UP001162834"/>
    </source>
</evidence>
<dbReference type="RefSeq" id="WP_259311208.1">
    <property type="nucleotide sequence ID" value="NZ_CP087164.1"/>
</dbReference>
<dbReference type="Proteomes" id="UP001162834">
    <property type="component" value="Chromosome"/>
</dbReference>
<keyword evidence="1" id="KW-0479">Metal-binding</keyword>
<organism evidence="2 3">
    <name type="scientific">Capillimicrobium parvum</name>
    <dbReference type="NCBI Taxonomy" id="2884022"/>
    <lineage>
        <taxon>Bacteria</taxon>
        <taxon>Bacillati</taxon>
        <taxon>Actinomycetota</taxon>
        <taxon>Thermoleophilia</taxon>
        <taxon>Solirubrobacterales</taxon>
        <taxon>Capillimicrobiaceae</taxon>
        <taxon>Capillimicrobium</taxon>
    </lineage>
</organism>
<dbReference type="KEGG" id="sbae:DSM104329_03559"/>
<protein>
    <recommendedName>
        <fullName evidence="4">Leucyl aminopeptidase</fullName>
    </recommendedName>
</protein>
<gene>
    <name evidence="2" type="ORF">DSM104329_03559</name>
</gene>
<dbReference type="GO" id="GO:0006508">
    <property type="term" value="P:proteolysis"/>
    <property type="evidence" value="ECO:0007669"/>
    <property type="project" value="InterPro"/>
</dbReference>
<dbReference type="InterPro" id="IPR058739">
    <property type="entry name" value="NicX"/>
</dbReference>
<proteinExistence type="predicted"/>
<accession>A0A9E6XZ57</accession>
<reference evidence="2" key="1">
    <citation type="journal article" date="2022" name="Int. J. Syst. Evol. Microbiol.">
        <title>Pseudomonas aegrilactucae sp. nov. and Pseudomonas morbosilactucae sp. nov., pathogens causing bacterial rot of lettuce in Japan.</title>
        <authorList>
            <person name="Sawada H."/>
            <person name="Fujikawa T."/>
            <person name="Satou M."/>
        </authorList>
    </citation>
    <scope>NUCLEOTIDE SEQUENCE</scope>
    <source>
        <strain evidence="2">0166_1</strain>
    </source>
</reference>
<dbReference type="AlphaFoldDB" id="A0A9E6XZ57"/>
<dbReference type="PANTHER" id="PTHR34448">
    <property type="entry name" value="AMINOPEPTIDASE"/>
    <property type="match status" value="1"/>
</dbReference>
<dbReference type="GO" id="GO:0046872">
    <property type="term" value="F:metal ion binding"/>
    <property type="evidence" value="ECO:0007669"/>
    <property type="project" value="UniProtKB-KW"/>
</dbReference>
<dbReference type="PANTHER" id="PTHR34448:SF1">
    <property type="entry name" value="BLL6088 PROTEIN"/>
    <property type="match status" value="1"/>
</dbReference>
<dbReference type="SUPFAM" id="SSF144052">
    <property type="entry name" value="Thermophilic metalloprotease-like"/>
    <property type="match status" value="1"/>
</dbReference>
<evidence type="ECO:0008006" key="4">
    <source>
        <dbReference type="Google" id="ProtNLM"/>
    </source>
</evidence>
<dbReference type="EMBL" id="CP087164">
    <property type="protein sequence ID" value="UGS37145.1"/>
    <property type="molecule type" value="Genomic_DNA"/>
</dbReference>
<dbReference type="InterPro" id="IPR052170">
    <property type="entry name" value="M29_Exopeptidase"/>
</dbReference>